<evidence type="ECO:0000313" key="2">
    <source>
        <dbReference type="EMBL" id="GIG32240.1"/>
    </source>
</evidence>
<feature type="region of interest" description="Disordered" evidence="1">
    <location>
        <begin position="19"/>
        <end position="39"/>
    </location>
</feature>
<evidence type="ECO:0000313" key="4">
    <source>
        <dbReference type="Proteomes" id="UP000577956"/>
    </source>
</evidence>
<organism evidence="3 4">
    <name type="scientific">Cellulomonas oligotrophica</name>
    <dbReference type="NCBI Taxonomy" id="931536"/>
    <lineage>
        <taxon>Bacteria</taxon>
        <taxon>Bacillati</taxon>
        <taxon>Actinomycetota</taxon>
        <taxon>Actinomycetes</taxon>
        <taxon>Micrococcales</taxon>
        <taxon>Cellulomonadaceae</taxon>
        <taxon>Cellulomonas</taxon>
    </lineage>
</organism>
<reference evidence="3 4" key="1">
    <citation type="submission" date="2020-07" db="EMBL/GenBank/DDBJ databases">
        <title>Sequencing the genomes of 1000 actinobacteria strains.</title>
        <authorList>
            <person name="Klenk H.-P."/>
        </authorList>
    </citation>
    <scope>NUCLEOTIDE SEQUENCE [LARGE SCALE GENOMIC DNA]</scope>
    <source>
        <strain evidence="3 4">DSM 24482</strain>
    </source>
</reference>
<accession>A0A7Y9JZM9</accession>
<dbReference type="EMBL" id="JACCBK010000001">
    <property type="protein sequence ID" value="NYD86974.1"/>
    <property type="molecule type" value="Genomic_DNA"/>
</dbReference>
<dbReference type="Proteomes" id="UP000618382">
    <property type="component" value="Unassembled WGS sequence"/>
</dbReference>
<reference evidence="2 5" key="2">
    <citation type="submission" date="2021-01" db="EMBL/GenBank/DDBJ databases">
        <title>Whole genome shotgun sequence of Cellulomonas oligotrophica NBRC 109435.</title>
        <authorList>
            <person name="Komaki H."/>
            <person name="Tamura T."/>
        </authorList>
    </citation>
    <scope>NUCLEOTIDE SEQUENCE [LARGE SCALE GENOMIC DNA]</scope>
    <source>
        <strain evidence="2 5">NBRC 109435</strain>
    </source>
</reference>
<dbReference type="AlphaFoldDB" id="A0A7Y9JZM9"/>
<dbReference type="EMBL" id="BONN01000003">
    <property type="protein sequence ID" value="GIG32240.1"/>
    <property type="molecule type" value="Genomic_DNA"/>
</dbReference>
<dbReference type="Proteomes" id="UP000577956">
    <property type="component" value="Unassembled WGS sequence"/>
</dbReference>
<sequence>MPDRKKSFDDLDEAVQVAAKDAQHDGTVDPMGYGGGGGA</sequence>
<gene>
    <name evidence="3" type="ORF">BKA21_002523</name>
    <name evidence="2" type="ORF">Col01nite_13990</name>
</gene>
<evidence type="ECO:0000313" key="5">
    <source>
        <dbReference type="Proteomes" id="UP000618382"/>
    </source>
</evidence>
<keyword evidence="5" id="KW-1185">Reference proteome</keyword>
<proteinExistence type="predicted"/>
<evidence type="ECO:0000313" key="3">
    <source>
        <dbReference type="EMBL" id="NYD86974.1"/>
    </source>
</evidence>
<comment type="caution">
    <text evidence="3">The sequence shown here is derived from an EMBL/GenBank/DDBJ whole genome shotgun (WGS) entry which is preliminary data.</text>
</comment>
<evidence type="ECO:0000256" key="1">
    <source>
        <dbReference type="SAM" id="MobiDB-lite"/>
    </source>
</evidence>
<name>A0A7Y9JZM9_9CELL</name>
<protein>
    <submittedName>
        <fullName evidence="3">Uncharacterized protein</fullName>
    </submittedName>
</protein>